<dbReference type="CDD" id="cd09021">
    <property type="entry name" value="Aldose_epim_Ec_YphB"/>
    <property type="match status" value="1"/>
</dbReference>
<keyword evidence="2" id="KW-1185">Reference proteome</keyword>
<dbReference type="EMBL" id="JAEDAK010000018">
    <property type="protein sequence ID" value="MBH9579109.1"/>
    <property type="molecule type" value="Genomic_DNA"/>
</dbReference>
<name>A0A931NJK3_9BURK</name>
<evidence type="ECO:0000313" key="1">
    <source>
        <dbReference type="EMBL" id="MBH9579109.1"/>
    </source>
</evidence>
<evidence type="ECO:0000313" key="2">
    <source>
        <dbReference type="Proteomes" id="UP000613266"/>
    </source>
</evidence>
<accession>A0A931NJK3</accession>
<proteinExistence type="predicted"/>
<dbReference type="Proteomes" id="UP000613266">
    <property type="component" value="Unassembled WGS sequence"/>
</dbReference>
<dbReference type="Pfam" id="PF01263">
    <property type="entry name" value="Aldose_epim"/>
    <property type="match status" value="1"/>
</dbReference>
<protein>
    <submittedName>
        <fullName evidence="1">Aldose 1-epimerase</fullName>
    </submittedName>
</protein>
<dbReference type="InterPro" id="IPR014718">
    <property type="entry name" value="GH-type_carb-bd"/>
</dbReference>
<dbReference type="SUPFAM" id="SSF74650">
    <property type="entry name" value="Galactose mutarotase-like"/>
    <property type="match status" value="1"/>
</dbReference>
<dbReference type="RefSeq" id="WP_198112880.1">
    <property type="nucleotide sequence ID" value="NZ_JAEDAK010000018.1"/>
</dbReference>
<organism evidence="1 2">
    <name type="scientific">Inhella proteolytica</name>
    <dbReference type="NCBI Taxonomy" id="2795029"/>
    <lineage>
        <taxon>Bacteria</taxon>
        <taxon>Pseudomonadati</taxon>
        <taxon>Pseudomonadota</taxon>
        <taxon>Betaproteobacteria</taxon>
        <taxon>Burkholderiales</taxon>
        <taxon>Sphaerotilaceae</taxon>
        <taxon>Inhella</taxon>
    </lineage>
</organism>
<comment type="caution">
    <text evidence="1">The sequence shown here is derived from an EMBL/GenBank/DDBJ whole genome shotgun (WGS) entry which is preliminary data.</text>
</comment>
<gene>
    <name evidence="1" type="ORF">I7X39_19630</name>
</gene>
<dbReference type="GO" id="GO:0005975">
    <property type="term" value="P:carbohydrate metabolic process"/>
    <property type="evidence" value="ECO:0007669"/>
    <property type="project" value="InterPro"/>
</dbReference>
<dbReference type="AlphaFoldDB" id="A0A931NJK3"/>
<reference evidence="1" key="1">
    <citation type="submission" date="2020-12" db="EMBL/GenBank/DDBJ databases">
        <title>The genome sequence of Inhella sp. 1Y17.</title>
        <authorList>
            <person name="Liu Y."/>
        </authorList>
    </citation>
    <scope>NUCLEOTIDE SEQUENCE</scope>
    <source>
        <strain evidence="1">1Y17</strain>
    </source>
</reference>
<dbReference type="InterPro" id="IPR011013">
    <property type="entry name" value="Gal_mutarotase_sf_dom"/>
</dbReference>
<dbReference type="Gene3D" id="2.70.98.10">
    <property type="match status" value="1"/>
</dbReference>
<dbReference type="GO" id="GO:0030246">
    <property type="term" value="F:carbohydrate binding"/>
    <property type="evidence" value="ECO:0007669"/>
    <property type="project" value="InterPro"/>
</dbReference>
<dbReference type="GO" id="GO:0016853">
    <property type="term" value="F:isomerase activity"/>
    <property type="evidence" value="ECO:0007669"/>
    <property type="project" value="InterPro"/>
</dbReference>
<sequence length="289" mass="32217">MVITETAPSVALQCGALRAELRPDLGGSLAGLWWDDEPLLRSTPAEQLAGPRQSAGFAMLPYSNRIGHCQFEWQRQGHRTRPNFGDHPHSLHGVGWQRAWEVVGRHPQRAELRLRHQPDADWPFAFEATQRFTLLGDALRWDISLRNTDTRMQPAGLGWHPYFLHRPGSRLRTQVAGRWEAGADALPRQRVAQGALDAAVAGLALDHCFDGWSGEAWVEDARHRLHLTASTWHLVVFTPAGAPHFCVEPVSHVNNAIQAPDPLAQGLVALAPGQRLEGWMRLQRLPPLP</sequence>
<dbReference type="InterPro" id="IPR008183">
    <property type="entry name" value="Aldose_1/G6P_1-epimerase"/>
</dbReference>